<protein>
    <submittedName>
        <fullName evidence="2">Uncharacterized protein</fullName>
    </submittedName>
</protein>
<accession>A0AAV6H1P9</accession>
<name>A0AAV6H1P9_9TELE</name>
<evidence type="ECO:0000313" key="2">
    <source>
        <dbReference type="EMBL" id="KAG5281273.1"/>
    </source>
</evidence>
<comment type="caution">
    <text evidence="2">The sequence shown here is derived from an EMBL/GenBank/DDBJ whole genome shotgun (WGS) entry which is preliminary data.</text>
</comment>
<evidence type="ECO:0000313" key="3">
    <source>
        <dbReference type="Proteomes" id="UP000823561"/>
    </source>
</evidence>
<feature type="region of interest" description="Disordered" evidence="1">
    <location>
        <begin position="123"/>
        <end position="149"/>
    </location>
</feature>
<keyword evidence="3" id="KW-1185">Reference proteome</keyword>
<dbReference type="Proteomes" id="UP000823561">
    <property type="component" value="Chromosome 5"/>
</dbReference>
<evidence type="ECO:0000256" key="1">
    <source>
        <dbReference type="SAM" id="MobiDB-lite"/>
    </source>
</evidence>
<reference evidence="2" key="1">
    <citation type="submission" date="2020-10" db="EMBL/GenBank/DDBJ databases">
        <title>Chromosome-scale genome assembly of the Allis shad, Alosa alosa.</title>
        <authorList>
            <person name="Margot Z."/>
            <person name="Christophe K."/>
            <person name="Cabau C."/>
            <person name="Louis A."/>
            <person name="Berthelot C."/>
            <person name="Parey E."/>
            <person name="Roest Crollius H."/>
            <person name="Montfort J."/>
            <person name="Robinson-Rechavi M."/>
            <person name="Bucao C."/>
            <person name="Bouchez O."/>
            <person name="Gislard M."/>
            <person name="Lluch J."/>
            <person name="Milhes M."/>
            <person name="Lampietro C."/>
            <person name="Lopez Roques C."/>
            <person name="Donnadieu C."/>
            <person name="Braasch I."/>
            <person name="Desvignes T."/>
            <person name="Postlethwait J."/>
            <person name="Bobe J."/>
            <person name="Guiguen Y."/>
        </authorList>
    </citation>
    <scope>NUCLEOTIDE SEQUENCE</scope>
    <source>
        <strain evidence="2">M-15738</strain>
        <tissue evidence="2">Blood</tissue>
    </source>
</reference>
<proteinExistence type="predicted"/>
<dbReference type="EMBL" id="JADWDJ010000005">
    <property type="protein sequence ID" value="KAG5281273.1"/>
    <property type="molecule type" value="Genomic_DNA"/>
</dbReference>
<dbReference type="AlphaFoldDB" id="A0AAV6H1P9"/>
<sequence>MLSSDLTHSFWGLTAHTLAVSTIFCSQNCHRRVRRESVFATVAPPLRRQKTIAFALPPQPLADETLSNKAQEECQQPESDADNSCLCVSPRAAPLACATPRLTTPRRAQLRCAELTAAGVPRGGGVRNDASQLPRGHRRSSTEHVNMTV</sequence>
<organism evidence="2 3">
    <name type="scientific">Alosa alosa</name>
    <name type="common">allis shad</name>
    <dbReference type="NCBI Taxonomy" id="278164"/>
    <lineage>
        <taxon>Eukaryota</taxon>
        <taxon>Metazoa</taxon>
        <taxon>Chordata</taxon>
        <taxon>Craniata</taxon>
        <taxon>Vertebrata</taxon>
        <taxon>Euteleostomi</taxon>
        <taxon>Actinopterygii</taxon>
        <taxon>Neopterygii</taxon>
        <taxon>Teleostei</taxon>
        <taxon>Clupei</taxon>
        <taxon>Clupeiformes</taxon>
        <taxon>Clupeoidei</taxon>
        <taxon>Clupeidae</taxon>
        <taxon>Alosa</taxon>
    </lineage>
</organism>
<gene>
    <name evidence="2" type="ORF">AALO_G00069330</name>
</gene>